<reference evidence="2" key="1">
    <citation type="submission" date="2016-10" db="EMBL/GenBank/DDBJ databases">
        <authorList>
            <person name="Varghese N."/>
        </authorList>
    </citation>
    <scope>NUCLEOTIDE SEQUENCE [LARGE SCALE GENOMIC DNA]</scope>
    <source>
        <strain evidence="2">CGMCC 1.12284</strain>
    </source>
</reference>
<dbReference type="EMBL" id="FOIS01000007">
    <property type="protein sequence ID" value="SEW33043.1"/>
    <property type="molecule type" value="Genomic_DNA"/>
</dbReference>
<protein>
    <submittedName>
        <fullName evidence="1">Uncharacterized protein</fullName>
    </submittedName>
</protein>
<dbReference type="AlphaFoldDB" id="A0A1I0QZ11"/>
<sequence>MSDRATSAGEGNQIQVSPLSYDQEAEPCAHCGSHWTHFTEYHGSYDCHCECCGRVFKSRERRNEEFDEELEVS</sequence>
<dbReference type="RefSeq" id="WP_049991448.1">
    <property type="nucleotide sequence ID" value="NZ_FOIS01000007.1"/>
</dbReference>
<name>A0A1I0QZ11_9EURY</name>
<dbReference type="Proteomes" id="UP000183275">
    <property type="component" value="Unassembled WGS sequence"/>
</dbReference>
<organism evidence="1 2">
    <name type="scientific">Natrinema salifodinae</name>
    <dbReference type="NCBI Taxonomy" id="1202768"/>
    <lineage>
        <taxon>Archaea</taxon>
        <taxon>Methanobacteriati</taxon>
        <taxon>Methanobacteriota</taxon>
        <taxon>Stenosarchaea group</taxon>
        <taxon>Halobacteria</taxon>
        <taxon>Halobacteriales</taxon>
        <taxon>Natrialbaceae</taxon>
        <taxon>Natrinema</taxon>
    </lineage>
</organism>
<accession>A0A1I0QZ11</accession>
<evidence type="ECO:0000313" key="2">
    <source>
        <dbReference type="Proteomes" id="UP000183275"/>
    </source>
</evidence>
<keyword evidence="2" id="KW-1185">Reference proteome</keyword>
<proteinExistence type="predicted"/>
<dbReference type="STRING" id="1202768.SAMN05216285_4193"/>
<gene>
    <name evidence="1" type="ORF">SAMN05216285_4193</name>
</gene>
<evidence type="ECO:0000313" key="1">
    <source>
        <dbReference type="EMBL" id="SEW33043.1"/>
    </source>
</evidence>